<reference evidence="2" key="2">
    <citation type="submission" date="2018-10" db="UniProtKB">
        <authorList>
            <consortium name="EnsemblPlants"/>
        </authorList>
    </citation>
    <scope>IDENTIFICATION</scope>
</reference>
<dbReference type="Gene3D" id="3.30.200.20">
    <property type="entry name" value="Phosphorylase Kinase, domain 1"/>
    <property type="match status" value="1"/>
</dbReference>
<dbReference type="PaxDb" id="4565-Traes_4BS_B913FA70A.1"/>
<name>A0A3B6IS94_WHEAT</name>
<dbReference type="Gramene" id="TraesWEE_scaffold_106901_01G000200.1">
    <property type="protein sequence ID" value="TraesWEE_scaffold_106901_01G000200.1"/>
    <property type="gene ID" value="TraesWEE_scaffold_106901_01G000200"/>
</dbReference>
<keyword evidence="3" id="KW-1185">Reference proteome</keyword>
<dbReference type="Gramene" id="TraesLDM4B03G02301710.1">
    <property type="protein sequence ID" value="TraesLDM4B03G02301710.1.CDS1"/>
    <property type="gene ID" value="TraesLDM4B03G02301710"/>
</dbReference>
<dbReference type="Gramene" id="TraesCS4B03G0431200.1">
    <property type="protein sequence ID" value="TraesCS4B03G0431200.1.CDS1"/>
    <property type="gene ID" value="TraesCS4B03G0431200"/>
</dbReference>
<accession>A0A3B6IS94</accession>
<dbReference type="AlphaFoldDB" id="A0A3B6IS94"/>
<dbReference type="GeneID" id="123094797"/>
<dbReference type="Gramene" id="TraesCAD_scaffold_009372_01G000200.1">
    <property type="protein sequence ID" value="TraesCAD_scaffold_009372_01G000200.1"/>
    <property type="gene ID" value="TraesCAD_scaffold_009372_01G000200"/>
</dbReference>
<dbReference type="Gramene" id="TraesSYM4B03G02332320.1">
    <property type="protein sequence ID" value="TraesSYM4B03G02332320.1.CDS1"/>
    <property type="gene ID" value="TraesSYM4B03G02332320"/>
</dbReference>
<feature type="region of interest" description="Disordered" evidence="1">
    <location>
        <begin position="118"/>
        <end position="138"/>
    </location>
</feature>
<evidence type="ECO:0000256" key="1">
    <source>
        <dbReference type="SAM" id="MobiDB-lite"/>
    </source>
</evidence>
<dbReference type="Gramene" id="TraesMAC4B03G02308190.1">
    <property type="protein sequence ID" value="TraesMAC4B03G02308190.1.CDS1"/>
    <property type="gene ID" value="TraesMAC4B03G02308190"/>
</dbReference>
<dbReference type="SMR" id="A0A3B6IS94"/>
<evidence type="ECO:0008006" key="4">
    <source>
        <dbReference type="Google" id="ProtNLM"/>
    </source>
</evidence>
<dbReference type="OrthoDB" id="784980at2759"/>
<reference evidence="2" key="1">
    <citation type="submission" date="2018-08" db="EMBL/GenBank/DDBJ databases">
        <authorList>
            <person name="Rossello M."/>
        </authorList>
    </citation>
    <scope>NUCLEOTIDE SEQUENCE [LARGE SCALE GENOMIC DNA]</scope>
    <source>
        <strain evidence="2">cv. Chinese Spring</strain>
    </source>
</reference>
<dbReference type="Proteomes" id="UP000019116">
    <property type="component" value="Chromosome 4B"/>
</dbReference>
<dbReference type="EnsemblPlants" id="TraesCS4B02G160400.1">
    <property type="protein sequence ID" value="TraesCS4B02G160400.1.cds1"/>
    <property type="gene ID" value="TraesCS4B02G160400"/>
</dbReference>
<dbReference type="Gramene" id="TraesROB_scaffold_007890_01G000100.1">
    <property type="protein sequence ID" value="TraesROB_scaffold_007890_01G000100.1"/>
    <property type="gene ID" value="TraesROB_scaffold_007890_01G000100"/>
</dbReference>
<proteinExistence type="predicted"/>
<sequence>MDEFEPECVGALVSIVVAMDEFEPERVGALVSAVAAAVVPELEPERGGALLRMATAWPWPSSNVSFSDDSCACHFLDLARSPLCSALLCFVRISPLVGSDVFFLIWVFARDGKLPRDAAGGAGMQQKEPKQRKVKKPNPLSLEYSRSGACAAGAGRPRHVAGRYELGGELGRWEFRVTYLCTDHATRDALACKSISKKKLHTAVDIEDVRREVEIMRHPQAPQHRHPHGHVQG</sequence>
<evidence type="ECO:0000313" key="2">
    <source>
        <dbReference type="EnsemblPlants" id="TraesCS4B02G160400.1.cds1"/>
    </source>
</evidence>
<dbReference type="SUPFAM" id="SSF56112">
    <property type="entry name" value="Protein kinase-like (PK-like)"/>
    <property type="match status" value="1"/>
</dbReference>
<dbReference type="Gramene" id="TraesNOR4B03G02322880.1">
    <property type="protein sequence ID" value="TraesNOR4B03G02322880.1.CDS1"/>
    <property type="gene ID" value="TraesNOR4B03G02322880"/>
</dbReference>
<organism evidence="2">
    <name type="scientific">Triticum aestivum</name>
    <name type="common">Wheat</name>
    <dbReference type="NCBI Taxonomy" id="4565"/>
    <lineage>
        <taxon>Eukaryota</taxon>
        <taxon>Viridiplantae</taxon>
        <taxon>Streptophyta</taxon>
        <taxon>Embryophyta</taxon>
        <taxon>Tracheophyta</taxon>
        <taxon>Spermatophyta</taxon>
        <taxon>Magnoliopsida</taxon>
        <taxon>Liliopsida</taxon>
        <taxon>Poales</taxon>
        <taxon>Poaceae</taxon>
        <taxon>BOP clade</taxon>
        <taxon>Pooideae</taxon>
        <taxon>Triticodae</taxon>
        <taxon>Triticeae</taxon>
        <taxon>Triticinae</taxon>
        <taxon>Triticum</taxon>
    </lineage>
</organism>
<dbReference type="Gramene" id="TraesSTA4B03G02296950.1">
    <property type="protein sequence ID" value="TraesSTA4B03G02296950.1.CDS1"/>
    <property type="gene ID" value="TraesSTA4B03G02296950"/>
</dbReference>
<evidence type="ECO:0000313" key="3">
    <source>
        <dbReference type="Proteomes" id="UP000019116"/>
    </source>
</evidence>
<dbReference type="Gramene" id="TraesCS4B02G160400.1">
    <property type="protein sequence ID" value="TraesCS4B02G160400.1.cds1"/>
    <property type="gene ID" value="TraesCS4B02G160400"/>
</dbReference>
<dbReference type="Gramene" id="TraesRN4B0100422800.1">
    <property type="protein sequence ID" value="TraesRN4B0100422800.1"/>
    <property type="gene ID" value="TraesRN4B0100422800"/>
</dbReference>
<dbReference type="RefSeq" id="XP_044372631.1">
    <property type="nucleotide sequence ID" value="XM_044516696.1"/>
</dbReference>
<dbReference type="Gramene" id="TraesLAC4B03G02255190.1">
    <property type="protein sequence ID" value="TraesLAC4B03G02255190.1.CDS1"/>
    <property type="gene ID" value="TraesLAC4B03G02255190"/>
</dbReference>
<dbReference type="Gramene" id="TraesKAR4B01G0206570.1">
    <property type="protein sequence ID" value="cds.TraesKAR4B01G0206570.1"/>
    <property type="gene ID" value="TraesKAR4B01G0206570"/>
</dbReference>
<gene>
    <name evidence="2" type="primary">LOC123094797</name>
</gene>
<dbReference type="Gramene" id="TraesARI4B03G02338460.1">
    <property type="protein sequence ID" value="TraesARI4B03G02338460.1.CDS1"/>
    <property type="gene ID" value="TraesARI4B03G02338460"/>
</dbReference>
<dbReference type="STRING" id="4565.A0A3B6IS94"/>
<protein>
    <recommendedName>
        <fullName evidence="4">Protein kinase domain-containing protein</fullName>
    </recommendedName>
</protein>
<dbReference type="Gramene" id="TraesJAG4B03G02304400.1">
    <property type="protein sequence ID" value="TraesJAG4B03G02304400.1.CDS1"/>
    <property type="gene ID" value="TraesJAG4B03G02304400"/>
</dbReference>
<dbReference type="InterPro" id="IPR011009">
    <property type="entry name" value="Kinase-like_dom_sf"/>
</dbReference>